<evidence type="ECO:0000313" key="2">
    <source>
        <dbReference type="Proteomes" id="UP000288805"/>
    </source>
</evidence>
<dbReference type="Proteomes" id="UP000288805">
    <property type="component" value="Unassembled WGS sequence"/>
</dbReference>
<accession>A0A438I9X5</accession>
<reference evidence="1 2" key="1">
    <citation type="journal article" date="2018" name="PLoS Genet.">
        <title>Population sequencing reveals clonal diversity and ancestral inbreeding in the grapevine cultivar Chardonnay.</title>
        <authorList>
            <person name="Roach M.J."/>
            <person name="Johnson D.L."/>
            <person name="Bohlmann J."/>
            <person name="van Vuuren H.J."/>
            <person name="Jones S.J."/>
            <person name="Pretorius I.S."/>
            <person name="Schmidt S.A."/>
            <person name="Borneman A.R."/>
        </authorList>
    </citation>
    <scope>NUCLEOTIDE SEQUENCE [LARGE SCALE GENOMIC DNA]</scope>
    <source>
        <strain evidence="2">cv. Chardonnay</strain>
        <tissue evidence="1">Leaf</tissue>
    </source>
</reference>
<sequence length="74" mass="8174">MCPPRPVSEHFPILLEGRDLRRGSSPFRFKNMWLKVEGFKDLLKPGGRGTTLMGGLHEEFGVGSAAVLGYKGED</sequence>
<dbReference type="AlphaFoldDB" id="A0A438I9X5"/>
<dbReference type="EMBL" id="QGNW01000129">
    <property type="protein sequence ID" value="RVW93447.1"/>
    <property type="molecule type" value="Genomic_DNA"/>
</dbReference>
<comment type="caution">
    <text evidence="1">The sequence shown here is derived from an EMBL/GenBank/DDBJ whole genome shotgun (WGS) entry which is preliminary data.</text>
</comment>
<evidence type="ECO:0000313" key="1">
    <source>
        <dbReference type="EMBL" id="RVW93447.1"/>
    </source>
</evidence>
<protein>
    <submittedName>
        <fullName evidence="1">Uncharacterized protein</fullName>
    </submittedName>
</protein>
<proteinExistence type="predicted"/>
<gene>
    <name evidence="1" type="ORF">CK203_035061</name>
</gene>
<organism evidence="1 2">
    <name type="scientific">Vitis vinifera</name>
    <name type="common">Grape</name>
    <dbReference type="NCBI Taxonomy" id="29760"/>
    <lineage>
        <taxon>Eukaryota</taxon>
        <taxon>Viridiplantae</taxon>
        <taxon>Streptophyta</taxon>
        <taxon>Embryophyta</taxon>
        <taxon>Tracheophyta</taxon>
        <taxon>Spermatophyta</taxon>
        <taxon>Magnoliopsida</taxon>
        <taxon>eudicotyledons</taxon>
        <taxon>Gunneridae</taxon>
        <taxon>Pentapetalae</taxon>
        <taxon>rosids</taxon>
        <taxon>Vitales</taxon>
        <taxon>Vitaceae</taxon>
        <taxon>Viteae</taxon>
        <taxon>Vitis</taxon>
    </lineage>
</organism>
<name>A0A438I9X5_VITVI</name>